<accession>A0A0J8R1L4</accession>
<gene>
    <name evidence="1" type="ORF">CISG_07055</name>
</gene>
<proteinExistence type="predicted"/>
<dbReference type="EMBL" id="DS268161">
    <property type="protein sequence ID" value="KMU78215.1"/>
    <property type="molecule type" value="Genomic_DNA"/>
</dbReference>
<protein>
    <submittedName>
        <fullName evidence="1">Uncharacterized protein</fullName>
    </submittedName>
</protein>
<sequence length="176" mass="19736">MYVHTYHHSAINQRDLLEAPVAEFDWDVQIVGRDGRLELPNLSLALTAPVRCLRFFYLVMLPLRTYIEHIYCTYIWGPSQQEGNVSAARARSATRFSNFPGPSLITQLGFNRICLGNNLVIRRPGSVESAAGHGARYFSKLMPLVRIERGIARNARGGTGYIVARRLVEIPVIIPG</sequence>
<dbReference type="AlphaFoldDB" id="A0A0J8R1L4"/>
<dbReference type="Proteomes" id="UP000054559">
    <property type="component" value="Unassembled WGS sequence"/>
</dbReference>
<evidence type="ECO:0000313" key="1">
    <source>
        <dbReference type="EMBL" id="KMU78215.1"/>
    </source>
</evidence>
<reference evidence="2" key="1">
    <citation type="journal article" date="2010" name="Genome Res.">
        <title>Population genomic sequencing of Coccidioides fungi reveals recent hybridization and transposon control.</title>
        <authorList>
            <person name="Neafsey D.E."/>
            <person name="Barker B.M."/>
            <person name="Sharpton T.J."/>
            <person name="Stajich J.E."/>
            <person name="Park D.J."/>
            <person name="Whiston E."/>
            <person name="Hung C.-Y."/>
            <person name="McMahan C."/>
            <person name="White J."/>
            <person name="Sykes S."/>
            <person name="Heiman D."/>
            <person name="Young S."/>
            <person name="Zeng Q."/>
            <person name="Abouelleil A."/>
            <person name="Aftuck L."/>
            <person name="Bessette D."/>
            <person name="Brown A."/>
            <person name="FitzGerald M."/>
            <person name="Lui A."/>
            <person name="Macdonald J.P."/>
            <person name="Priest M."/>
            <person name="Orbach M.J."/>
            <person name="Galgiani J.N."/>
            <person name="Kirkland T.N."/>
            <person name="Cole G.T."/>
            <person name="Birren B.W."/>
            <person name="Henn M.R."/>
            <person name="Taylor J.W."/>
            <person name="Rounsley S.D."/>
        </authorList>
    </citation>
    <scope>NUCLEOTIDE SEQUENCE [LARGE SCALE GENOMIC DNA]</scope>
    <source>
        <strain evidence="2">RMSCC 3703</strain>
    </source>
</reference>
<organism evidence="1 2">
    <name type="scientific">Coccidioides immitis RMSCC 3703</name>
    <dbReference type="NCBI Taxonomy" id="454286"/>
    <lineage>
        <taxon>Eukaryota</taxon>
        <taxon>Fungi</taxon>
        <taxon>Dikarya</taxon>
        <taxon>Ascomycota</taxon>
        <taxon>Pezizomycotina</taxon>
        <taxon>Eurotiomycetes</taxon>
        <taxon>Eurotiomycetidae</taxon>
        <taxon>Onygenales</taxon>
        <taxon>Onygenaceae</taxon>
        <taxon>Coccidioides</taxon>
    </lineage>
</organism>
<evidence type="ECO:0000313" key="2">
    <source>
        <dbReference type="Proteomes" id="UP000054559"/>
    </source>
</evidence>
<name>A0A0J8R1L4_COCIT</name>